<keyword evidence="1" id="KW-0472">Membrane</keyword>
<evidence type="ECO:0000256" key="1">
    <source>
        <dbReference type="SAM" id="Phobius"/>
    </source>
</evidence>
<comment type="caution">
    <text evidence="2">The sequence shown here is derived from an EMBL/GenBank/DDBJ whole genome shotgun (WGS) entry which is preliminary data.</text>
</comment>
<name>A0A7W8Z667_9ACTN</name>
<dbReference type="Proteomes" id="UP000588112">
    <property type="component" value="Unassembled WGS sequence"/>
</dbReference>
<dbReference type="RefSeq" id="WP_184612697.1">
    <property type="nucleotide sequence ID" value="NZ_BOOS01000017.1"/>
</dbReference>
<evidence type="ECO:0000313" key="3">
    <source>
        <dbReference type="Proteomes" id="UP000588112"/>
    </source>
</evidence>
<protein>
    <submittedName>
        <fullName evidence="2">Uncharacterized protein</fullName>
    </submittedName>
</protein>
<feature type="transmembrane region" description="Helical" evidence="1">
    <location>
        <begin position="6"/>
        <end position="25"/>
    </location>
</feature>
<organism evidence="2 3">
    <name type="scientific">Sphaerisporangium krabiense</name>
    <dbReference type="NCBI Taxonomy" id="763782"/>
    <lineage>
        <taxon>Bacteria</taxon>
        <taxon>Bacillati</taxon>
        <taxon>Actinomycetota</taxon>
        <taxon>Actinomycetes</taxon>
        <taxon>Streptosporangiales</taxon>
        <taxon>Streptosporangiaceae</taxon>
        <taxon>Sphaerisporangium</taxon>
    </lineage>
</organism>
<accession>A0A7W8Z667</accession>
<keyword evidence="3" id="KW-1185">Reference proteome</keyword>
<gene>
    <name evidence="2" type="ORF">BJ981_003835</name>
</gene>
<keyword evidence="1" id="KW-1133">Transmembrane helix</keyword>
<keyword evidence="1" id="KW-0812">Transmembrane</keyword>
<reference evidence="2 3" key="1">
    <citation type="submission" date="2020-08" db="EMBL/GenBank/DDBJ databases">
        <title>Sequencing the genomes of 1000 actinobacteria strains.</title>
        <authorList>
            <person name="Klenk H.-P."/>
        </authorList>
    </citation>
    <scope>NUCLEOTIDE SEQUENCE [LARGE SCALE GENOMIC DNA]</scope>
    <source>
        <strain evidence="2 3">DSM 45790</strain>
    </source>
</reference>
<evidence type="ECO:0000313" key="2">
    <source>
        <dbReference type="EMBL" id="MBB5628136.1"/>
    </source>
</evidence>
<dbReference type="AlphaFoldDB" id="A0A7W8Z667"/>
<sequence length="213" mass="24214">MEEFVIGVVSSLVASMIAIMGGIALSPRMRSWPTLLLSRFTGLGICRIYQRQRVATEDLAAELSKARWVRVLTGRGNELTRGGFAALWEDEGRRLDFVQVLLPDTEHHPASWLEWREDEIRRIDPGFSCGMLAEQVEINASYINQVAADRGNIEMRRYNLPNLHRVVITDRVAFLTLYRRAAHGRDSPCILAPRPGLMYDYALNLFTTAWSHV</sequence>
<dbReference type="EMBL" id="JACHBR010000001">
    <property type="protein sequence ID" value="MBB5628136.1"/>
    <property type="molecule type" value="Genomic_DNA"/>
</dbReference>
<proteinExistence type="predicted"/>